<keyword evidence="4" id="KW-0804">Transcription</keyword>
<feature type="domain" description="AP2/ERF" evidence="7">
    <location>
        <begin position="280"/>
        <end position="336"/>
    </location>
</feature>
<evidence type="ECO:0000256" key="5">
    <source>
        <dbReference type="ARBA" id="ARBA00023242"/>
    </source>
</evidence>
<protein>
    <submittedName>
        <fullName evidence="8">Ethylene-responsive transcription factor rap2-7-like</fullName>
    </submittedName>
</protein>
<feature type="compositionally biased region" description="Basic and acidic residues" evidence="6">
    <location>
        <begin position="451"/>
        <end position="462"/>
    </location>
</feature>
<feature type="region of interest" description="Disordered" evidence="6">
    <location>
        <begin position="480"/>
        <end position="557"/>
    </location>
</feature>
<accession>A0A061RJJ8</accession>
<feature type="compositionally biased region" description="Polar residues" evidence="6">
    <location>
        <begin position="868"/>
        <end position="877"/>
    </location>
</feature>
<dbReference type="PANTHER" id="PTHR32467">
    <property type="entry name" value="AP2-LIKE ETHYLENE-RESPONSIVE TRANSCRIPTION FACTOR"/>
    <property type="match status" value="1"/>
</dbReference>
<evidence type="ECO:0000256" key="1">
    <source>
        <dbReference type="ARBA" id="ARBA00004123"/>
    </source>
</evidence>
<feature type="region of interest" description="Disordered" evidence="6">
    <location>
        <begin position="857"/>
        <end position="877"/>
    </location>
</feature>
<dbReference type="InterPro" id="IPR016177">
    <property type="entry name" value="DNA-bd_dom_sf"/>
</dbReference>
<evidence type="ECO:0000313" key="8">
    <source>
        <dbReference type="EMBL" id="JAC70681.1"/>
    </source>
</evidence>
<reference evidence="8" key="1">
    <citation type="submission" date="2014-05" db="EMBL/GenBank/DDBJ databases">
        <title>The transcriptome of the halophilic microalga Tetraselmis sp. GSL018 isolated from the Great Salt Lake, Utah.</title>
        <authorList>
            <person name="Jinkerson R.E."/>
            <person name="D'Adamo S."/>
            <person name="Posewitz M.C."/>
        </authorList>
    </citation>
    <scope>NUCLEOTIDE SEQUENCE</scope>
    <source>
        <strain evidence="8">GSL018</strain>
    </source>
</reference>
<keyword evidence="5" id="KW-0539">Nucleus</keyword>
<evidence type="ECO:0000259" key="7">
    <source>
        <dbReference type="PROSITE" id="PS51032"/>
    </source>
</evidence>
<organism evidence="8">
    <name type="scientific">Tetraselmis sp. GSL018</name>
    <dbReference type="NCBI Taxonomy" id="582737"/>
    <lineage>
        <taxon>Eukaryota</taxon>
        <taxon>Viridiplantae</taxon>
        <taxon>Chlorophyta</taxon>
        <taxon>core chlorophytes</taxon>
        <taxon>Chlorodendrophyceae</taxon>
        <taxon>Chlorodendrales</taxon>
        <taxon>Chlorodendraceae</taxon>
        <taxon>Tetraselmis</taxon>
    </lineage>
</organism>
<dbReference type="SMART" id="SM00380">
    <property type="entry name" value="AP2"/>
    <property type="match status" value="3"/>
</dbReference>
<evidence type="ECO:0000256" key="6">
    <source>
        <dbReference type="SAM" id="MobiDB-lite"/>
    </source>
</evidence>
<dbReference type="PROSITE" id="PS51032">
    <property type="entry name" value="AP2_ERF"/>
    <property type="match status" value="3"/>
</dbReference>
<feature type="domain" description="AP2/ERF" evidence="7">
    <location>
        <begin position="190"/>
        <end position="246"/>
    </location>
</feature>
<feature type="domain" description="AP2/ERF" evidence="7">
    <location>
        <begin position="86"/>
        <end position="146"/>
    </location>
</feature>
<dbReference type="GO" id="GO:0003677">
    <property type="term" value="F:DNA binding"/>
    <property type="evidence" value="ECO:0007669"/>
    <property type="project" value="UniProtKB-KW"/>
</dbReference>
<dbReference type="GO" id="GO:0005634">
    <property type="term" value="C:nucleus"/>
    <property type="evidence" value="ECO:0007669"/>
    <property type="project" value="UniProtKB-SubCell"/>
</dbReference>
<dbReference type="SUPFAM" id="SSF54171">
    <property type="entry name" value="DNA-binding domain"/>
    <property type="match status" value="3"/>
</dbReference>
<evidence type="ECO:0000256" key="3">
    <source>
        <dbReference type="ARBA" id="ARBA00023125"/>
    </source>
</evidence>
<keyword evidence="3" id="KW-0238">DNA-binding</keyword>
<evidence type="ECO:0000256" key="4">
    <source>
        <dbReference type="ARBA" id="ARBA00023163"/>
    </source>
</evidence>
<feature type="compositionally biased region" description="Gly residues" evidence="6">
    <location>
        <begin position="499"/>
        <end position="508"/>
    </location>
</feature>
<evidence type="ECO:0000256" key="2">
    <source>
        <dbReference type="ARBA" id="ARBA00023015"/>
    </source>
</evidence>
<dbReference type="EMBL" id="GBEZ01015488">
    <property type="protein sequence ID" value="JAC70681.1"/>
    <property type="molecule type" value="Transcribed_RNA"/>
</dbReference>
<dbReference type="Pfam" id="PF00847">
    <property type="entry name" value="AP2"/>
    <property type="match status" value="1"/>
</dbReference>
<feature type="region of interest" description="Disordered" evidence="6">
    <location>
        <begin position="617"/>
        <end position="655"/>
    </location>
</feature>
<name>A0A061RJJ8_9CHLO</name>
<feature type="compositionally biased region" description="Low complexity" evidence="6">
    <location>
        <begin position="377"/>
        <end position="389"/>
    </location>
</feature>
<proteinExistence type="predicted"/>
<dbReference type="PANTHER" id="PTHR32467:SF90">
    <property type="entry name" value="AP2-LIKE ETHYLENE-RESPONSIVE TRANSCRIPTION FACTOR AIL1"/>
    <property type="match status" value="1"/>
</dbReference>
<feature type="region of interest" description="Disordered" evidence="6">
    <location>
        <begin position="343"/>
        <end position="401"/>
    </location>
</feature>
<feature type="compositionally biased region" description="Low complexity" evidence="6">
    <location>
        <begin position="520"/>
        <end position="533"/>
    </location>
</feature>
<dbReference type="AlphaFoldDB" id="A0A061RJJ8"/>
<feature type="region of interest" description="Disordered" evidence="6">
    <location>
        <begin position="421"/>
        <end position="462"/>
    </location>
</feature>
<feature type="compositionally biased region" description="Low complexity" evidence="6">
    <location>
        <begin position="427"/>
        <end position="436"/>
    </location>
</feature>
<comment type="subcellular location">
    <subcellularLocation>
        <location evidence="1">Nucleus</location>
    </subcellularLocation>
</comment>
<dbReference type="InterPro" id="IPR036955">
    <property type="entry name" value="AP2/ERF_dom_sf"/>
</dbReference>
<dbReference type="InterPro" id="IPR001471">
    <property type="entry name" value="AP2/ERF_dom"/>
</dbReference>
<keyword evidence="2" id="KW-0805">Transcription regulation</keyword>
<sequence>MGSHSASLDDMIPLRQDMRMTSVDVFWDVFPEKQADDAVELEAQYPRWAHNTEGAAAVACPDQDQPAPSEAGSSAVATGEVIHSSHYRGVTFDKKKRRWRVQIKASHLGKSGVSVGYYNTELEAARAYDRTAIGLFGKGSVMTNFPASDYKEDEIPSLSGASREEVKALLRTERTRQPKSTTSTRKRTSKYLGVGATNRKNRWQARILVKGKVTHLGYYTSEEEAARVYDRVCLSLYGGSIALNFPASDYRDVPLMDVSTVSREDLQRSLGVKPMDKSSRFRGVSRKKGKWEAKVMLNRKWVFRELFDDEEEAALAYDRAVRHFKPQEAKAYVNFKEDGTLREDLDDSIEGSPLKGASPRSSRAQDLGSPGSGQGSPPGSQSPRSCGGSASREGAPQRQRAGSELLRTAAMRAACARGTFEQEQGRAAAAAAAAAATPPLTPPSNGSTEHGPWDEARRPVSITREKTLGLDWLASLGELGVGLGAGAGPDQQPPELREGAGGGRGDPLGGEERPGGGAWSPFGGSSCAAGSAPSPEPPRSEALPPPEPPRSSGLKRMLSNSTKILLEIKDNIARDMRLPVPPSPSAPTWKPRCQASSSLATRSAELFSSAQHRMPAGAVPSCGPSSDWARRPCSGPIQAPPSLHRQPPPSGEGRFAAGLTGQAAPLAGGGLPMPPVTITVTTGLRPDASLPICATGRLLDPQDEEVLESDEPTRVKLQRCRSVVAQEILVTRIMSADAKLLRTTSSPFAAAACQSLKSSGDSGWGVPARSSSFTIGTGIASILQQRIRSHAAGRSSVAGSGLAALLSSDGPGGRHRYRFAAPSEWRLLSWGWPVVSGCPLLLRKLFHGKPIPFAASNNDILHDPEGSDNASGEQSDS</sequence>
<dbReference type="GO" id="GO:0003700">
    <property type="term" value="F:DNA-binding transcription factor activity"/>
    <property type="evidence" value="ECO:0007669"/>
    <property type="project" value="InterPro"/>
</dbReference>
<gene>
    <name evidence="8" type="ORF">TSPGSL018_3613</name>
</gene>
<dbReference type="Gene3D" id="3.30.730.10">
    <property type="entry name" value="AP2/ERF domain"/>
    <property type="match status" value="3"/>
</dbReference>